<dbReference type="AlphaFoldDB" id="A0A1I6L9Q1"/>
<keyword evidence="3" id="KW-1185">Reference proteome</keyword>
<dbReference type="EMBL" id="FOZL01000001">
    <property type="protein sequence ID" value="SFS00196.1"/>
    <property type="molecule type" value="Genomic_DNA"/>
</dbReference>
<dbReference type="PANTHER" id="PTHR35339:SF3">
    <property type="entry name" value="DUF2264 DOMAIN-CONTAINING PROTEIN"/>
    <property type="match status" value="1"/>
</dbReference>
<dbReference type="PIRSF" id="PIRSF014753">
    <property type="entry name" value="UCP014753"/>
    <property type="match status" value="1"/>
</dbReference>
<protein>
    <recommendedName>
        <fullName evidence="1">DUF2264 domain-containing protein</fullName>
    </recommendedName>
</protein>
<proteinExistence type="predicted"/>
<dbReference type="InterPro" id="IPR006311">
    <property type="entry name" value="TAT_signal"/>
</dbReference>
<dbReference type="OrthoDB" id="9813465at2"/>
<evidence type="ECO:0000259" key="1">
    <source>
        <dbReference type="Pfam" id="PF10022"/>
    </source>
</evidence>
<evidence type="ECO:0000313" key="3">
    <source>
        <dbReference type="Proteomes" id="UP000199024"/>
    </source>
</evidence>
<dbReference type="PANTHER" id="PTHR35339">
    <property type="entry name" value="LINALOOL DEHYDRATASE_ISOMERASE DOMAIN-CONTAINING PROTEIN"/>
    <property type="match status" value="1"/>
</dbReference>
<dbReference type="InterPro" id="IPR049349">
    <property type="entry name" value="DUF2264_N"/>
</dbReference>
<sequence length="420" mass="46129">MSRMAFSRRNFLSTGVVAGGAAWLTPGLSGAQSAQAKPDRGQWIDWVEKVSEPVLSALSQRALRKRMPVEAVKGHEADRAVGSQLEAFGRLFCGIAPWLELEPSAGEPARETALRTKFRGWAQEGIASAVDPKSPDYMRFGESAQTVVDASFLCLAMLRAPKQMLGSMTATTKARLVTALEVQRTVMPGFNNWLLFSAMDEVLLRRLGVFWDRMRVDYALREHASWYVGDGIYGDGPHYHADNYNSYVIQPYLLAVMDEVKDEATSWREMAEPIRERARRYAAIQERMISPEGTFPVLGRSICYRAGAFHLLGDVARRGMLPEGVTPAQVRGAMTAVQAKTLGAPGTFDENGWLRIGLAGHQPSLGEVYISTGSLYLCSFAWLPLGLAPSDPFWSGAAVDWTQRKVWAGGDLLADHALGG</sequence>
<dbReference type="STRING" id="474950.SAMN05421771_0459"/>
<dbReference type="InterPro" id="IPR016624">
    <property type="entry name" value="UCP014753"/>
</dbReference>
<gene>
    <name evidence="2" type="ORF">SAMN05421771_0459</name>
</gene>
<dbReference type="Proteomes" id="UP000199024">
    <property type="component" value="Unassembled WGS sequence"/>
</dbReference>
<dbReference type="RefSeq" id="WP_089836222.1">
    <property type="nucleotide sequence ID" value="NZ_FOZL01000001.1"/>
</dbReference>
<evidence type="ECO:0000313" key="2">
    <source>
        <dbReference type="EMBL" id="SFS00196.1"/>
    </source>
</evidence>
<reference evidence="2 3" key="1">
    <citation type="submission" date="2016-10" db="EMBL/GenBank/DDBJ databases">
        <authorList>
            <person name="de Groot N.N."/>
        </authorList>
    </citation>
    <scope>NUCLEOTIDE SEQUENCE [LARGE SCALE GENOMIC DNA]</scope>
    <source>
        <strain evidence="2 3">DSM 21001</strain>
    </source>
</reference>
<dbReference type="PROSITE" id="PS51318">
    <property type="entry name" value="TAT"/>
    <property type="match status" value="1"/>
</dbReference>
<organism evidence="2 3">
    <name type="scientific">Granulicella pectinivorans</name>
    <dbReference type="NCBI Taxonomy" id="474950"/>
    <lineage>
        <taxon>Bacteria</taxon>
        <taxon>Pseudomonadati</taxon>
        <taxon>Acidobacteriota</taxon>
        <taxon>Terriglobia</taxon>
        <taxon>Terriglobales</taxon>
        <taxon>Acidobacteriaceae</taxon>
        <taxon>Granulicella</taxon>
    </lineage>
</organism>
<dbReference type="Pfam" id="PF10022">
    <property type="entry name" value="DUF2264"/>
    <property type="match status" value="1"/>
</dbReference>
<feature type="domain" description="DUF2264" evidence="1">
    <location>
        <begin position="39"/>
        <end position="400"/>
    </location>
</feature>
<accession>A0A1I6L9Q1</accession>
<name>A0A1I6L9Q1_9BACT</name>